<evidence type="ECO:0000256" key="5">
    <source>
        <dbReference type="ARBA" id="ARBA00022723"/>
    </source>
</evidence>
<evidence type="ECO:0000256" key="8">
    <source>
        <dbReference type="ARBA" id="ARBA00022842"/>
    </source>
</evidence>
<evidence type="ECO:0000256" key="6">
    <source>
        <dbReference type="ARBA" id="ARBA00022741"/>
    </source>
</evidence>
<dbReference type="InterPro" id="IPR052038">
    <property type="entry name" value="Type-VII_TA_antitoxin"/>
</dbReference>
<dbReference type="Gene3D" id="3.30.460.10">
    <property type="entry name" value="Beta Polymerase, domain 2"/>
    <property type="match status" value="1"/>
</dbReference>
<evidence type="ECO:0000313" key="12">
    <source>
        <dbReference type="Proteomes" id="UP000253961"/>
    </source>
</evidence>
<dbReference type="RefSeq" id="WP_115402512.1">
    <property type="nucleotide sequence ID" value="NZ_QPKV01000003.1"/>
</dbReference>
<keyword evidence="6" id="KW-0547">Nucleotide-binding</keyword>
<dbReference type="PANTHER" id="PTHR33571:SF12">
    <property type="entry name" value="BSL3053 PROTEIN"/>
    <property type="match status" value="1"/>
</dbReference>
<dbReference type="CDD" id="cd05403">
    <property type="entry name" value="NT_KNTase_like"/>
    <property type="match status" value="1"/>
</dbReference>
<dbReference type="InterPro" id="IPR002934">
    <property type="entry name" value="Polymerase_NTP_transf_dom"/>
</dbReference>
<evidence type="ECO:0000256" key="7">
    <source>
        <dbReference type="ARBA" id="ARBA00022840"/>
    </source>
</evidence>
<comment type="caution">
    <text evidence="11">The sequence shown here is derived from an EMBL/GenBank/DDBJ whole genome shotgun (WGS) entry which is preliminary data.</text>
</comment>
<dbReference type="Proteomes" id="UP000253961">
    <property type="component" value="Unassembled WGS sequence"/>
</dbReference>
<proteinExistence type="inferred from homology"/>
<evidence type="ECO:0000256" key="2">
    <source>
        <dbReference type="ARBA" id="ARBA00022649"/>
    </source>
</evidence>
<dbReference type="GO" id="GO:0005524">
    <property type="term" value="F:ATP binding"/>
    <property type="evidence" value="ECO:0007669"/>
    <property type="project" value="UniProtKB-KW"/>
</dbReference>
<dbReference type="GO" id="GO:0046872">
    <property type="term" value="F:metal ion binding"/>
    <property type="evidence" value="ECO:0007669"/>
    <property type="project" value="UniProtKB-KW"/>
</dbReference>
<keyword evidence="2" id="KW-1277">Toxin-antitoxin system</keyword>
<evidence type="ECO:0000256" key="4">
    <source>
        <dbReference type="ARBA" id="ARBA00022695"/>
    </source>
</evidence>
<sequence length="100" mass="11795">MNRLERYSSEIVELCKIYKVKSLYAFGSVLTDKFHKKSDIDLIVDFSNIPVEDYADNYFDFKFSLQSILKRPVDLLEEKAIKNPYFRSAVNQQKQLVYGQ</sequence>
<evidence type="ECO:0000256" key="1">
    <source>
        <dbReference type="ARBA" id="ARBA00001946"/>
    </source>
</evidence>
<dbReference type="EMBL" id="QPKV01000003">
    <property type="protein sequence ID" value="RDC57341.1"/>
    <property type="molecule type" value="Genomic_DNA"/>
</dbReference>
<keyword evidence="3 11" id="KW-0808">Transferase</keyword>
<evidence type="ECO:0000256" key="3">
    <source>
        <dbReference type="ARBA" id="ARBA00022679"/>
    </source>
</evidence>
<evidence type="ECO:0000259" key="10">
    <source>
        <dbReference type="Pfam" id="PF01909"/>
    </source>
</evidence>
<evidence type="ECO:0000313" key="11">
    <source>
        <dbReference type="EMBL" id="RDC57341.1"/>
    </source>
</evidence>
<keyword evidence="5" id="KW-0479">Metal-binding</keyword>
<evidence type="ECO:0000256" key="9">
    <source>
        <dbReference type="ARBA" id="ARBA00038276"/>
    </source>
</evidence>
<reference evidence="11 12" key="1">
    <citation type="submission" date="2018-07" db="EMBL/GenBank/DDBJ databases">
        <title>Pedobacter sp. nov., isolated from soil.</title>
        <authorList>
            <person name="Zhou L.Y."/>
            <person name="Du Z.J."/>
        </authorList>
    </citation>
    <scope>NUCLEOTIDE SEQUENCE [LARGE SCALE GENOMIC DNA]</scope>
    <source>
        <strain evidence="11 12">JDX94</strain>
    </source>
</reference>
<comment type="similarity">
    <text evidence="9">Belongs to the MntA antitoxin family.</text>
</comment>
<gene>
    <name evidence="11" type="ORF">DU508_09245</name>
</gene>
<keyword evidence="4" id="KW-0548">Nucleotidyltransferase</keyword>
<dbReference type="SUPFAM" id="SSF81301">
    <property type="entry name" value="Nucleotidyltransferase"/>
    <property type="match status" value="1"/>
</dbReference>
<name>A0A369PXC7_9SPHI</name>
<dbReference type="Pfam" id="PF01909">
    <property type="entry name" value="NTP_transf_2"/>
    <property type="match status" value="1"/>
</dbReference>
<keyword evidence="7" id="KW-0067">ATP-binding</keyword>
<keyword evidence="12" id="KW-1185">Reference proteome</keyword>
<dbReference type="OrthoDB" id="9793933at2"/>
<feature type="domain" description="Polymerase nucleotidyl transferase" evidence="10">
    <location>
        <begin position="13"/>
        <end position="95"/>
    </location>
</feature>
<accession>A0A369PXC7</accession>
<protein>
    <submittedName>
        <fullName evidence="11">Nucleotidyltransferase</fullName>
    </submittedName>
</protein>
<dbReference type="PANTHER" id="PTHR33571">
    <property type="entry name" value="SSL8005 PROTEIN"/>
    <property type="match status" value="1"/>
</dbReference>
<keyword evidence="8" id="KW-0460">Magnesium</keyword>
<dbReference type="AlphaFoldDB" id="A0A369PXC7"/>
<dbReference type="InterPro" id="IPR043519">
    <property type="entry name" value="NT_sf"/>
</dbReference>
<organism evidence="11 12">
    <name type="scientific">Pedobacter chinensis</name>
    <dbReference type="NCBI Taxonomy" id="2282421"/>
    <lineage>
        <taxon>Bacteria</taxon>
        <taxon>Pseudomonadati</taxon>
        <taxon>Bacteroidota</taxon>
        <taxon>Sphingobacteriia</taxon>
        <taxon>Sphingobacteriales</taxon>
        <taxon>Sphingobacteriaceae</taxon>
        <taxon>Pedobacter</taxon>
    </lineage>
</organism>
<comment type="cofactor">
    <cofactor evidence="1">
        <name>Mg(2+)</name>
        <dbReference type="ChEBI" id="CHEBI:18420"/>
    </cofactor>
</comment>
<dbReference type="GO" id="GO:0016779">
    <property type="term" value="F:nucleotidyltransferase activity"/>
    <property type="evidence" value="ECO:0007669"/>
    <property type="project" value="UniProtKB-KW"/>
</dbReference>